<dbReference type="GO" id="GO:0030026">
    <property type="term" value="P:intracellular manganese ion homeostasis"/>
    <property type="evidence" value="ECO:0000318"/>
    <property type="project" value="GO_Central"/>
</dbReference>
<evidence type="ECO:0000256" key="4">
    <source>
        <dbReference type="ARBA" id="ARBA00023136"/>
    </source>
</evidence>
<sequence length="667" mass="72540">MSSSTIPLRSAMALPAPRPSTFNERMAARWATILRVLHRHLYFLGPGIVASVAYADPGNWATDLQAGSEFGYSLLFIVLLTGCFAVFIQILSCRVGVVTNADLARQCRMLILKEDRLGNPTQRHVSRPRLRRWALLYPLYVIAEGAIVATELAELTGSAIALNLLFPALPLWAGILITSVDVIIILFIYKPPPNGSFRLLEALIAALVFTVLACFIVLLVRIKPHWPDVFHGYLPSHHVVQSGALYVSVGILGATVMPHAIILGSHFASIDRLPSLDPPCASDDVQHCADQSRWQLISSSFSRLVRPKSETKTEVLRLTRVVRSLISHRTGTDDIETDSMRQRRRERYKAEDLPPRTLDNIRIHIKHASVDIGMSLVSFAIVINSAILIVAAAAFYYTDNGTGTGTATGQVVVASLYDAFYLLKDRLGSLAAVLFAVALLAAGQSASITVTLAGQLVSEGFINWRTDPFLRRIVTRLVAIVPSLTVSLAVGKDGLDEMLVASQVALSIELPFVLLPLILVTGSKTRMTAQVATERRDACSVRSSVELDAPSVEANDQASAQATACTAQHGRQLERNDSTRASLGVIESLPREQDAPAPDQDNKESQPQQPQASASTRVASLADALDSSQDRSHCFASAWYVQVVAYAIFGVIVVADVYVLVTTFMDI</sequence>
<keyword evidence="4 6" id="KW-0472">Membrane</keyword>
<feature type="transmembrane region" description="Helical" evidence="6">
    <location>
        <begin position="242"/>
        <end position="263"/>
    </location>
</feature>
<feature type="transmembrane region" description="Helical" evidence="6">
    <location>
        <begin position="639"/>
        <end position="661"/>
    </location>
</feature>
<dbReference type="GO" id="GO:0005886">
    <property type="term" value="C:plasma membrane"/>
    <property type="evidence" value="ECO:0000318"/>
    <property type="project" value="GO_Central"/>
</dbReference>
<gene>
    <name evidence="7" type="ORF">UMAG_05420</name>
</gene>
<organism evidence="7 8">
    <name type="scientific">Mycosarcoma maydis</name>
    <name type="common">Corn smut fungus</name>
    <name type="synonym">Ustilago maydis</name>
    <dbReference type="NCBI Taxonomy" id="5270"/>
    <lineage>
        <taxon>Eukaryota</taxon>
        <taxon>Fungi</taxon>
        <taxon>Dikarya</taxon>
        <taxon>Basidiomycota</taxon>
        <taxon>Ustilaginomycotina</taxon>
        <taxon>Ustilaginomycetes</taxon>
        <taxon>Ustilaginales</taxon>
        <taxon>Ustilaginaceae</taxon>
        <taxon>Mycosarcoma</taxon>
    </lineage>
</organism>
<feature type="transmembrane region" description="Helical" evidence="6">
    <location>
        <begin position="165"/>
        <end position="188"/>
    </location>
</feature>
<evidence type="ECO:0000313" key="7">
    <source>
        <dbReference type="EMBL" id="KIS66429.1"/>
    </source>
</evidence>
<feature type="transmembrane region" description="Helical" evidence="6">
    <location>
        <begin position="133"/>
        <end position="153"/>
    </location>
</feature>
<feature type="transmembrane region" description="Helical" evidence="6">
    <location>
        <begin position="473"/>
        <end position="491"/>
    </location>
</feature>
<dbReference type="GO" id="GO:0005384">
    <property type="term" value="F:manganese ion transmembrane transporter activity"/>
    <property type="evidence" value="ECO:0000318"/>
    <property type="project" value="GO_Central"/>
</dbReference>
<feature type="transmembrane region" description="Helical" evidence="6">
    <location>
        <begin position="200"/>
        <end position="222"/>
    </location>
</feature>
<dbReference type="InParanoid" id="A0A0D1DPR0"/>
<dbReference type="GeneID" id="23565323"/>
<dbReference type="eggNOG" id="KOG1291">
    <property type="taxonomic scope" value="Eukaryota"/>
</dbReference>
<dbReference type="OMA" id="CFASAWY"/>
<dbReference type="GO" id="GO:0006879">
    <property type="term" value="P:intracellular iron ion homeostasis"/>
    <property type="evidence" value="ECO:0000318"/>
    <property type="project" value="GO_Central"/>
</dbReference>
<dbReference type="PANTHER" id="PTHR11706">
    <property type="entry name" value="SOLUTE CARRIER PROTEIN FAMILY 11 MEMBER"/>
    <property type="match status" value="1"/>
</dbReference>
<feature type="transmembrane region" description="Helical" evidence="6">
    <location>
        <begin position="498"/>
        <end position="519"/>
    </location>
</feature>
<dbReference type="Pfam" id="PF01566">
    <property type="entry name" value="Nramp"/>
    <property type="match status" value="2"/>
</dbReference>
<feature type="transmembrane region" description="Helical" evidence="6">
    <location>
        <begin position="70"/>
        <end position="91"/>
    </location>
</feature>
<name>A0A0D1DPR0_MYCMD</name>
<evidence type="ECO:0000256" key="2">
    <source>
        <dbReference type="ARBA" id="ARBA00022692"/>
    </source>
</evidence>
<dbReference type="STRING" id="237631.A0A0D1DPR0"/>
<dbReference type="OrthoDB" id="409173at2759"/>
<keyword evidence="3 6" id="KW-1133">Transmembrane helix</keyword>
<evidence type="ECO:0000256" key="3">
    <source>
        <dbReference type="ARBA" id="ARBA00022989"/>
    </source>
</evidence>
<accession>A0A0D1DPR0</accession>
<feature type="compositionally biased region" description="Basic and acidic residues" evidence="5">
    <location>
        <begin position="590"/>
        <end position="604"/>
    </location>
</feature>
<dbReference type="GO" id="GO:0006828">
    <property type="term" value="P:manganese ion transport"/>
    <property type="evidence" value="ECO:0000318"/>
    <property type="project" value="GO_Central"/>
</dbReference>
<dbReference type="PRINTS" id="PR00447">
    <property type="entry name" value="NATRESASSCMP"/>
</dbReference>
<feature type="region of interest" description="Disordered" evidence="5">
    <location>
        <begin position="590"/>
        <end position="621"/>
    </location>
</feature>
<feature type="transmembrane region" description="Helical" evidence="6">
    <location>
        <begin position="372"/>
        <end position="397"/>
    </location>
</feature>
<dbReference type="PANTHER" id="PTHR11706:SF101">
    <property type="entry name" value="MANGANESE TRANSPORTER SMF1"/>
    <property type="match status" value="1"/>
</dbReference>
<feature type="transmembrane region" description="Helical" evidence="6">
    <location>
        <begin position="430"/>
        <end position="453"/>
    </location>
</feature>
<evidence type="ECO:0000256" key="1">
    <source>
        <dbReference type="ARBA" id="ARBA00004141"/>
    </source>
</evidence>
<evidence type="ECO:0000256" key="5">
    <source>
        <dbReference type="SAM" id="MobiDB-lite"/>
    </source>
</evidence>
<dbReference type="EMBL" id="CM003158">
    <property type="protein sequence ID" value="KIS66429.1"/>
    <property type="molecule type" value="Genomic_DNA"/>
</dbReference>
<dbReference type="InterPro" id="IPR001046">
    <property type="entry name" value="NRAMP_fam"/>
</dbReference>
<feature type="compositionally biased region" description="Low complexity" evidence="5">
    <location>
        <begin position="557"/>
        <end position="568"/>
    </location>
</feature>
<evidence type="ECO:0000256" key="6">
    <source>
        <dbReference type="SAM" id="Phobius"/>
    </source>
</evidence>
<evidence type="ECO:0000313" key="8">
    <source>
        <dbReference type="Proteomes" id="UP000000561"/>
    </source>
</evidence>
<protein>
    <submittedName>
        <fullName evidence="7">Uncharacterized protein</fullName>
    </submittedName>
</protein>
<feature type="region of interest" description="Disordered" evidence="5">
    <location>
        <begin position="550"/>
        <end position="577"/>
    </location>
</feature>
<dbReference type="KEGG" id="uma:UMAG_05420"/>
<dbReference type="Proteomes" id="UP000000561">
    <property type="component" value="Chromosome 19"/>
</dbReference>
<dbReference type="AlphaFoldDB" id="A0A0D1DPR0"/>
<reference evidence="7 8" key="1">
    <citation type="journal article" date="2006" name="Nature">
        <title>Insights from the genome of the biotrophic fungal plant pathogen Ustilago maydis.</title>
        <authorList>
            <person name="Kamper J."/>
            <person name="Kahmann R."/>
            <person name="Bolker M."/>
            <person name="Ma L.J."/>
            <person name="Brefort T."/>
            <person name="Saville B.J."/>
            <person name="Banuett F."/>
            <person name="Kronstad J.W."/>
            <person name="Gold S.E."/>
            <person name="Muller O."/>
            <person name="Perlin M.H."/>
            <person name="Wosten H.A."/>
            <person name="de Vries R."/>
            <person name="Ruiz-Herrera J."/>
            <person name="Reynaga-Pena C.G."/>
            <person name="Snetselaar K."/>
            <person name="McCann M."/>
            <person name="Perez-Martin J."/>
            <person name="Feldbrugge M."/>
            <person name="Basse C.W."/>
            <person name="Steinberg G."/>
            <person name="Ibeas J.I."/>
            <person name="Holloman W."/>
            <person name="Guzman P."/>
            <person name="Farman M."/>
            <person name="Stajich J.E."/>
            <person name="Sentandreu R."/>
            <person name="Gonzalez-Prieto J.M."/>
            <person name="Kennell J.C."/>
            <person name="Molina L."/>
            <person name="Schirawski J."/>
            <person name="Mendoza-Mendoza A."/>
            <person name="Greilinger D."/>
            <person name="Munch K."/>
            <person name="Rossel N."/>
            <person name="Scherer M."/>
            <person name="Vranes M."/>
            <person name="Ladendorf O."/>
            <person name="Vincon V."/>
            <person name="Fuchs U."/>
            <person name="Sandrock B."/>
            <person name="Meng S."/>
            <person name="Ho E.C."/>
            <person name="Cahill M.J."/>
            <person name="Boyce K.J."/>
            <person name="Klose J."/>
            <person name="Klosterman S.J."/>
            <person name="Deelstra H.J."/>
            <person name="Ortiz-Castellanos L."/>
            <person name="Li W."/>
            <person name="Sanchez-Alonso P."/>
            <person name="Schreier P.H."/>
            <person name="Hauser-Hahn I."/>
            <person name="Vaupel M."/>
            <person name="Koopmann E."/>
            <person name="Friedrich G."/>
            <person name="Voss H."/>
            <person name="Schluter T."/>
            <person name="Margolis J."/>
            <person name="Platt D."/>
            <person name="Swimmer C."/>
            <person name="Gnirke A."/>
            <person name="Chen F."/>
            <person name="Vysotskaia V."/>
            <person name="Mannhaupt G."/>
            <person name="Guldener U."/>
            <person name="Munsterkotter M."/>
            <person name="Haase D."/>
            <person name="Oesterheld M."/>
            <person name="Mewes H.W."/>
            <person name="Mauceli E.W."/>
            <person name="DeCaprio D."/>
            <person name="Wade C.M."/>
            <person name="Butler J."/>
            <person name="Young S."/>
            <person name="Jaffe D.B."/>
            <person name="Calvo S."/>
            <person name="Nusbaum C."/>
            <person name="Galagan J."/>
            <person name="Birren B.W."/>
        </authorList>
    </citation>
    <scope>NUCLEOTIDE SEQUENCE [LARGE SCALE GENOMIC DNA]</scope>
    <source>
        <strain evidence="8">DSM 14603 / FGSC 9021 / UM521</strain>
    </source>
</reference>
<feature type="transmembrane region" description="Helical" evidence="6">
    <location>
        <begin position="36"/>
        <end position="55"/>
    </location>
</feature>
<keyword evidence="8" id="KW-1185">Reference proteome</keyword>
<proteinExistence type="predicted"/>
<keyword evidence="2 6" id="KW-0812">Transmembrane</keyword>
<dbReference type="GO" id="GO:0034755">
    <property type="term" value="P:iron ion transmembrane transport"/>
    <property type="evidence" value="ECO:0000318"/>
    <property type="project" value="GO_Central"/>
</dbReference>
<dbReference type="VEuPathDB" id="FungiDB:UMAG_05420"/>
<dbReference type="FunCoup" id="A0A0D1DPR0">
    <property type="interactions" value="134"/>
</dbReference>
<comment type="subcellular location">
    <subcellularLocation>
        <location evidence="1">Membrane</location>
        <topology evidence="1">Multi-pass membrane protein</topology>
    </subcellularLocation>
</comment>
<feature type="compositionally biased region" description="Low complexity" evidence="5">
    <location>
        <begin position="605"/>
        <end position="615"/>
    </location>
</feature>
<dbReference type="RefSeq" id="XP_011392109.1">
    <property type="nucleotide sequence ID" value="XM_011393807.1"/>
</dbReference>